<dbReference type="SUPFAM" id="SSF49562">
    <property type="entry name" value="C2 domain (Calcium/lipid-binding domain, CaLB)"/>
    <property type="match status" value="1"/>
</dbReference>
<keyword evidence="3" id="KW-1185">Reference proteome</keyword>
<dbReference type="InterPro" id="IPR000008">
    <property type="entry name" value="C2_dom"/>
</dbReference>
<name>A0ABQ5E042_9ASTR</name>
<protein>
    <submittedName>
        <fullName evidence="2">BONZAI 1-like protein</fullName>
    </submittedName>
</protein>
<evidence type="ECO:0000313" key="2">
    <source>
        <dbReference type="EMBL" id="GJT42704.1"/>
    </source>
</evidence>
<dbReference type="PROSITE" id="PS50004">
    <property type="entry name" value="C2"/>
    <property type="match status" value="1"/>
</dbReference>
<comment type="caution">
    <text evidence="2">The sequence shown here is derived from an EMBL/GenBank/DDBJ whole genome shotgun (WGS) entry which is preliminary data.</text>
</comment>
<reference evidence="2" key="2">
    <citation type="submission" date="2022-01" db="EMBL/GenBank/DDBJ databases">
        <authorList>
            <person name="Yamashiro T."/>
            <person name="Shiraishi A."/>
            <person name="Satake H."/>
            <person name="Nakayama K."/>
        </authorList>
    </citation>
    <scope>NUCLEOTIDE SEQUENCE</scope>
</reference>
<dbReference type="InterPro" id="IPR045052">
    <property type="entry name" value="Copine"/>
</dbReference>
<organism evidence="2 3">
    <name type="scientific">Tanacetum coccineum</name>
    <dbReference type="NCBI Taxonomy" id="301880"/>
    <lineage>
        <taxon>Eukaryota</taxon>
        <taxon>Viridiplantae</taxon>
        <taxon>Streptophyta</taxon>
        <taxon>Embryophyta</taxon>
        <taxon>Tracheophyta</taxon>
        <taxon>Spermatophyta</taxon>
        <taxon>Magnoliopsida</taxon>
        <taxon>eudicotyledons</taxon>
        <taxon>Gunneridae</taxon>
        <taxon>Pentapetalae</taxon>
        <taxon>asterids</taxon>
        <taxon>campanulids</taxon>
        <taxon>Asterales</taxon>
        <taxon>Asteraceae</taxon>
        <taxon>Asteroideae</taxon>
        <taxon>Anthemideae</taxon>
        <taxon>Anthemidinae</taxon>
        <taxon>Tanacetum</taxon>
    </lineage>
</organism>
<dbReference type="Gene3D" id="2.60.40.150">
    <property type="entry name" value="C2 domain"/>
    <property type="match status" value="1"/>
</dbReference>
<dbReference type="EMBL" id="BQNB010015668">
    <property type="protein sequence ID" value="GJT42704.1"/>
    <property type="molecule type" value="Genomic_DNA"/>
</dbReference>
<evidence type="ECO:0000313" key="3">
    <source>
        <dbReference type="Proteomes" id="UP001151760"/>
    </source>
</evidence>
<reference evidence="2" key="1">
    <citation type="journal article" date="2022" name="Int. J. Mol. Sci.">
        <title>Draft Genome of Tanacetum Coccineum: Genomic Comparison of Closely Related Tanacetum-Family Plants.</title>
        <authorList>
            <person name="Yamashiro T."/>
            <person name="Shiraishi A."/>
            <person name="Nakayama K."/>
            <person name="Satake H."/>
        </authorList>
    </citation>
    <scope>NUCLEOTIDE SEQUENCE</scope>
</reference>
<accession>A0ABQ5E042</accession>
<evidence type="ECO:0000259" key="1">
    <source>
        <dbReference type="PROSITE" id="PS50004"/>
    </source>
</evidence>
<sequence>MAVIYSKGRDGSLQEIGRTEVVLNSLSPQWIKKVIITYQFEVVQTLLFRVYDVDTQFHGVEEKMLNLEEQQLLGEVTCLLSESKVTSREEQVQVAID</sequence>
<feature type="domain" description="C2" evidence="1">
    <location>
        <begin position="1"/>
        <end position="95"/>
    </location>
</feature>
<dbReference type="PANTHER" id="PTHR10857">
    <property type="entry name" value="COPINE"/>
    <property type="match status" value="1"/>
</dbReference>
<dbReference type="Pfam" id="PF00168">
    <property type="entry name" value="C2"/>
    <property type="match status" value="1"/>
</dbReference>
<dbReference type="Proteomes" id="UP001151760">
    <property type="component" value="Unassembled WGS sequence"/>
</dbReference>
<dbReference type="InterPro" id="IPR035892">
    <property type="entry name" value="C2_domain_sf"/>
</dbReference>
<proteinExistence type="predicted"/>
<dbReference type="PANTHER" id="PTHR10857:SF106">
    <property type="entry name" value="C2 DOMAIN-CONTAINING PROTEIN"/>
    <property type="match status" value="1"/>
</dbReference>
<gene>
    <name evidence="2" type="ORF">Tco_0951419</name>
</gene>